<comment type="caution">
    <text evidence="2">The sequence shown here is derived from an EMBL/GenBank/DDBJ whole genome shotgun (WGS) entry which is preliminary data.</text>
</comment>
<evidence type="ECO:0000259" key="1">
    <source>
        <dbReference type="Pfam" id="PF07754"/>
    </source>
</evidence>
<accession>A0A833DTT1</accession>
<dbReference type="NCBIfam" id="NF011481">
    <property type="entry name" value="PRK14890.1"/>
    <property type="match status" value="1"/>
</dbReference>
<organism evidence="2 3">
    <name type="scientific">Ignisphaera aggregans</name>
    <dbReference type="NCBI Taxonomy" id="334771"/>
    <lineage>
        <taxon>Archaea</taxon>
        <taxon>Thermoproteota</taxon>
        <taxon>Thermoprotei</taxon>
        <taxon>Desulfurococcales</taxon>
        <taxon>Desulfurococcaceae</taxon>
        <taxon>Ignisphaera</taxon>
    </lineage>
</organism>
<reference evidence="2" key="1">
    <citation type="journal article" date="2020" name="ISME J.">
        <title>Gammaproteobacteria mediating utilization of methyl-, sulfur- and petroleum organic compounds in deep ocean hydrothermal plumes.</title>
        <authorList>
            <person name="Zhou Z."/>
            <person name="Liu Y."/>
            <person name="Pan J."/>
            <person name="Cron B.R."/>
            <person name="Toner B.M."/>
            <person name="Anantharaman K."/>
            <person name="Breier J.A."/>
            <person name="Dick G.J."/>
            <person name="Li M."/>
        </authorList>
    </citation>
    <scope>NUCLEOTIDE SEQUENCE</scope>
    <source>
        <strain evidence="2">SZUA-1435</strain>
    </source>
</reference>
<dbReference type="Pfam" id="PF07754">
    <property type="entry name" value="HVO_2753_ZBP"/>
    <property type="match status" value="1"/>
</dbReference>
<evidence type="ECO:0000313" key="2">
    <source>
        <dbReference type="EMBL" id="HIP57230.1"/>
    </source>
</evidence>
<dbReference type="AlphaFoldDB" id="A0A833DTT1"/>
<feature type="domain" description="Small zinc finger protein HVO-2753-like zinc-binding pocket" evidence="1">
    <location>
        <begin position="21"/>
        <end position="66"/>
    </location>
</feature>
<gene>
    <name evidence="2" type="ORF">EYH02_04070</name>
</gene>
<protein>
    <submittedName>
        <fullName evidence="2">DUF1610 domain-containing protein</fullName>
    </submittedName>
</protein>
<name>A0A833DTT1_9CREN</name>
<dbReference type="EMBL" id="DQTV01000074">
    <property type="protein sequence ID" value="HIP57230.1"/>
    <property type="molecule type" value="Genomic_DNA"/>
</dbReference>
<sequence length="70" mass="7619">MVLSSTHSSIPIHEAAPVRLCSSCKRPIVPGEKAVALTCPNCGAVVLWRCYKCRKMVVPYRCPNCGFEGP</sequence>
<dbReference type="PANTHER" id="PTHR40733">
    <property type="entry name" value="ZINC-RIBBON RNA-BINDING PROTEIN INVOLVED IN TRANSLATION-RELATED"/>
    <property type="match status" value="1"/>
</dbReference>
<dbReference type="InterPro" id="IPR044720">
    <property type="entry name" value="HVO_2753-like"/>
</dbReference>
<dbReference type="Proteomes" id="UP000605805">
    <property type="component" value="Unassembled WGS sequence"/>
</dbReference>
<evidence type="ECO:0000313" key="3">
    <source>
        <dbReference type="Proteomes" id="UP000605805"/>
    </source>
</evidence>
<proteinExistence type="predicted"/>
<dbReference type="PANTHER" id="PTHR40733:SF1">
    <property type="entry name" value="SMALL ZINC FINGER PROTEIN HVO-2753-LIKE ZINC-BINDING POCKET DOMAIN-CONTAINING PROTEIN"/>
    <property type="match status" value="1"/>
</dbReference>
<dbReference type="InterPro" id="IPR011668">
    <property type="entry name" value="HVO_2753-like_ZBP"/>
</dbReference>